<evidence type="ECO:0000256" key="11">
    <source>
        <dbReference type="ARBA" id="ARBA00030547"/>
    </source>
</evidence>
<dbReference type="InterPro" id="IPR013785">
    <property type="entry name" value="Aldolase_TIM"/>
</dbReference>
<dbReference type="FunFam" id="3.20.20.70:FF:000009">
    <property type="entry name" value="1-(5-phosphoribosyl)-5-[(5-phosphoribosylamino)methylideneamino] imidazole-4-carboxamide isomerase"/>
    <property type="match status" value="1"/>
</dbReference>
<comment type="catalytic activity">
    <reaction evidence="1 12 14">
        <text>1-(5-phospho-beta-D-ribosyl)-5-[(5-phospho-beta-D-ribosylamino)methylideneamino]imidazole-4-carboxamide = 5-[(5-phospho-1-deoxy-D-ribulos-1-ylimino)methylamino]-1-(5-phospho-beta-D-ribosyl)imidazole-4-carboxamide</text>
        <dbReference type="Rhea" id="RHEA:15469"/>
        <dbReference type="ChEBI" id="CHEBI:58435"/>
        <dbReference type="ChEBI" id="CHEBI:58525"/>
        <dbReference type="EC" id="5.3.1.16"/>
    </reaction>
</comment>
<comment type="similarity">
    <text evidence="4 12 13">Belongs to the HisA/HisF family.</text>
</comment>
<comment type="caution">
    <text evidence="15">The sequence shown here is derived from an EMBL/GenBank/DDBJ whole genome shotgun (WGS) entry which is preliminary data.</text>
</comment>
<evidence type="ECO:0000256" key="7">
    <source>
        <dbReference type="ARBA" id="ARBA00022490"/>
    </source>
</evidence>
<proteinExistence type="inferred from homology"/>
<reference evidence="15 16" key="1">
    <citation type="submission" date="2016-11" db="EMBL/GenBank/DDBJ databases">
        <title>Description of two novel members of the family Erysipelotrichaceae: Ileibacterium lipovorans gen. nov., sp. nov. and Dubosiella newyorkensis, gen. nov., sp. nov.</title>
        <authorList>
            <person name="Cox L.M."/>
            <person name="Sohn J."/>
            <person name="Tyrrell K.L."/>
            <person name="Citron D.M."/>
            <person name="Lawson P.A."/>
            <person name="Patel N.B."/>
            <person name="Iizumi T."/>
            <person name="Perez-Perez G.I."/>
            <person name="Goldstein E.J."/>
            <person name="Blaser M.J."/>
        </authorList>
    </citation>
    <scope>NUCLEOTIDE SEQUENCE [LARGE SCALE GENOMIC DNA]</scope>
    <source>
        <strain evidence="15 16">NYU-BL-A3</strain>
    </source>
</reference>
<evidence type="ECO:0000256" key="4">
    <source>
        <dbReference type="ARBA" id="ARBA00009667"/>
    </source>
</evidence>
<protein>
    <recommendedName>
        <fullName evidence="6 12">1-(5-phosphoribosyl)-5-[(5-phosphoribosylamino)methylideneamino] imidazole-4-carboxamide isomerase</fullName>
        <ecNumber evidence="5 12">5.3.1.16</ecNumber>
    </recommendedName>
    <alternativeName>
        <fullName evidence="11 12">Phosphoribosylformimino-5-aminoimidazole carboxamide ribotide isomerase</fullName>
    </alternativeName>
</protein>
<evidence type="ECO:0000256" key="13">
    <source>
        <dbReference type="RuleBase" id="RU003657"/>
    </source>
</evidence>
<dbReference type="InterPro" id="IPR023016">
    <property type="entry name" value="HisA/PriA"/>
</dbReference>
<evidence type="ECO:0000256" key="2">
    <source>
        <dbReference type="ARBA" id="ARBA00004496"/>
    </source>
</evidence>
<dbReference type="GO" id="GO:0003949">
    <property type="term" value="F:1-(5-phosphoribosyl)-5-[(5-phosphoribosylamino)methylideneamino]imidazole-4-carboxamide isomerase activity"/>
    <property type="evidence" value="ECO:0007669"/>
    <property type="project" value="UniProtKB-UniRule"/>
</dbReference>
<evidence type="ECO:0000313" key="15">
    <source>
        <dbReference type="EMBL" id="OLU36936.1"/>
    </source>
</evidence>
<comment type="subcellular location">
    <subcellularLocation>
        <location evidence="2 12 14">Cytoplasm</location>
    </subcellularLocation>
</comment>
<evidence type="ECO:0000256" key="6">
    <source>
        <dbReference type="ARBA" id="ARBA00018464"/>
    </source>
</evidence>
<dbReference type="OrthoDB" id="9807749at2"/>
<dbReference type="InterPro" id="IPR011060">
    <property type="entry name" value="RibuloseP-bd_barrel"/>
</dbReference>
<evidence type="ECO:0000256" key="1">
    <source>
        <dbReference type="ARBA" id="ARBA00000901"/>
    </source>
</evidence>
<comment type="pathway">
    <text evidence="3 12 14">Amino-acid biosynthesis; L-histidine biosynthesis; L-histidine from 5-phospho-alpha-D-ribose 1-diphosphate: step 4/9.</text>
</comment>
<dbReference type="CDD" id="cd04732">
    <property type="entry name" value="HisA"/>
    <property type="match status" value="1"/>
</dbReference>
<dbReference type="GO" id="GO:0000105">
    <property type="term" value="P:L-histidine biosynthetic process"/>
    <property type="evidence" value="ECO:0007669"/>
    <property type="project" value="UniProtKB-UniRule"/>
</dbReference>
<evidence type="ECO:0000256" key="10">
    <source>
        <dbReference type="ARBA" id="ARBA00023235"/>
    </source>
</evidence>
<dbReference type="Gene3D" id="3.20.20.70">
    <property type="entry name" value="Aldolase class I"/>
    <property type="match status" value="1"/>
</dbReference>
<keyword evidence="9 12" id="KW-0368">Histidine biosynthesis</keyword>
<evidence type="ECO:0000256" key="8">
    <source>
        <dbReference type="ARBA" id="ARBA00022605"/>
    </source>
</evidence>
<feature type="active site" description="Proton donor" evidence="12">
    <location>
        <position position="129"/>
    </location>
</feature>
<dbReference type="NCBIfam" id="TIGR00007">
    <property type="entry name" value="1-(5-phosphoribosyl)-5-[(5-phosphoribosylamino)methylideneamino]imidazole-4-carboxamide isomerase"/>
    <property type="match status" value="1"/>
</dbReference>
<dbReference type="UniPathway" id="UPA00031">
    <property type="reaction ID" value="UER00009"/>
</dbReference>
<name>A0A1U7NDC1_9FIRM</name>
<evidence type="ECO:0000256" key="9">
    <source>
        <dbReference type="ARBA" id="ARBA00023102"/>
    </source>
</evidence>
<evidence type="ECO:0000256" key="5">
    <source>
        <dbReference type="ARBA" id="ARBA00012550"/>
    </source>
</evidence>
<keyword evidence="7 12" id="KW-0963">Cytoplasm</keyword>
<dbReference type="InterPro" id="IPR006063">
    <property type="entry name" value="HisA_bact_arch"/>
</dbReference>
<sequence length="241" mass="26211">MIILPAIDIIDQKPVRLYQGDYSKKEVVAASVLDTAKAFEKEGAEFIHLVDLDGARAKRPVNDELIIKTANSLSVPVEVGGGIRTMENIDHYLSQGVERVILGTSALTDRELLQNAVNKYGKRIAVGIDAKDGKVCVEGWEQSSNTDYLDFAKDLEKMGVQTVIFTDISKDGTLQGPNLEMLKNLADAVNMKIIASGGIHNLKDIEDLASLDLYGAITGKAMYAGTLDLKKAIESGKERQC</sequence>
<dbReference type="InterPro" id="IPR044524">
    <property type="entry name" value="Isoase_HisA-like"/>
</dbReference>
<gene>
    <name evidence="12" type="primary">hisA</name>
    <name evidence="15" type="ORF">BO222_11440</name>
</gene>
<accession>A0A1U7NDC1</accession>
<organism evidence="15 16">
    <name type="scientific">Ileibacterium valens</name>
    <dbReference type="NCBI Taxonomy" id="1862668"/>
    <lineage>
        <taxon>Bacteria</taxon>
        <taxon>Bacillati</taxon>
        <taxon>Bacillota</taxon>
        <taxon>Erysipelotrichia</taxon>
        <taxon>Erysipelotrichales</taxon>
        <taxon>Erysipelotrichaceae</taxon>
        <taxon>Ileibacterium</taxon>
    </lineage>
</organism>
<dbReference type="GO" id="GO:0000162">
    <property type="term" value="P:L-tryptophan biosynthetic process"/>
    <property type="evidence" value="ECO:0007669"/>
    <property type="project" value="TreeGrafter"/>
</dbReference>
<evidence type="ECO:0000313" key="16">
    <source>
        <dbReference type="Proteomes" id="UP000186341"/>
    </source>
</evidence>
<dbReference type="EC" id="5.3.1.16" evidence="5 12"/>
<dbReference type="InterPro" id="IPR006062">
    <property type="entry name" value="His_biosynth"/>
</dbReference>
<keyword evidence="16" id="KW-1185">Reference proteome</keyword>
<feature type="active site" description="Proton acceptor" evidence="12">
    <location>
        <position position="8"/>
    </location>
</feature>
<dbReference type="GO" id="GO:0005737">
    <property type="term" value="C:cytoplasm"/>
    <property type="evidence" value="ECO:0007669"/>
    <property type="project" value="UniProtKB-SubCell"/>
</dbReference>
<dbReference type="EMBL" id="MPJW01000244">
    <property type="protein sequence ID" value="OLU36936.1"/>
    <property type="molecule type" value="Genomic_DNA"/>
</dbReference>
<evidence type="ECO:0000256" key="14">
    <source>
        <dbReference type="RuleBase" id="RU003658"/>
    </source>
</evidence>
<dbReference type="AlphaFoldDB" id="A0A1U7NDC1"/>
<dbReference type="RefSeq" id="WP_075820911.1">
    <property type="nucleotide sequence ID" value="NZ_CAJUTZ010000028.1"/>
</dbReference>
<dbReference type="Pfam" id="PF00977">
    <property type="entry name" value="His_biosynth"/>
    <property type="match status" value="1"/>
</dbReference>
<dbReference type="PANTHER" id="PTHR43090:SF2">
    <property type="entry name" value="1-(5-PHOSPHORIBOSYL)-5-[(5-PHOSPHORIBOSYLAMINO)METHYLIDENEAMINO] IMIDAZOLE-4-CARBOXAMIDE ISOMERASE"/>
    <property type="match status" value="1"/>
</dbReference>
<keyword evidence="10 12" id="KW-0413">Isomerase</keyword>
<keyword evidence="8 12" id="KW-0028">Amino-acid biosynthesis</keyword>
<dbReference type="GeneID" id="82203748"/>
<evidence type="ECO:0000256" key="12">
    <source>
        <dbReference type="HAMAP-Rule" id="MF_01014"/>
    </source>
</evidence>
<evidence type="ECO:0000256" key="3">
    <source>
        <dbReference type="ARBA" id="ARBA00005133"/>
    </source>
</evidence>
<dbReference type="SUPFAM" id="SSF51366">
    <property type="entry name" value="Ribulose-phoshate binding barrel"/>
    <property type="match status" value="1"/>
</dbReference>
<dbReference type="HAMAP" id="MF_01014">
    <property type="entry name" value="HisA"/>
    <property type="match status" value="1"/>
</dbReference>
<dbReference type="Proteomes" id="UP000186341">
    <property type="component" value="Unassembled WGS sequence"/>
</dbReference>
<dbReference type="PANTHER" id="PTHR43090">
    <property type="entry name" value="1-(5-PHOSPHORIBOSYL)-5-[(5-PHOSPHORIBOSYLAMINO)METHYLIDENEAMINO] IMIDAZOLE-4-CARBOXAMIDE ISOMERASE"/>
    <property type="match status" value="1"/>
</dbReference>